<sequence>MTMRDMSATAAPTAADGGPRLSPKDRAVNGRAARAAAPRTSHGDFEPSSDRADPMDVIERQSATRLQELVPIRYGRMAESPFRFYRGAAAIMAGDLAGTPDSGIRVQLCGDAHMLNFRLLGSPERNLLFDINDFDETLPGPWEWDVKRLATSLVIAGRENGFSDGERATIVTSAVRGYREQMRAFAEMRTLDVWYARVDETHLQALAEGSLHTRGRKNVSEALSKARGRDSLQAFEKLTEVVDGRRRFVAVPQLITPASELLPGHERDSVEDQIRDVVGRYGDSLQSDRRHLLHQYSIVDMARKVVGVGSVGTRCWIVLLLGRDGEDPLILQAKEAGDSVLAAYAGPSEYATGGERVVAGQRLMQAASDIFLGWQQTHGLDGLERSFYVRQLRDWKGIAEPARMVPRGMRVFAGLCGVTLARAHARSGDRIAIAAYLGRSGAFDQALVRFAESYADLNERDHQRLVDAIASGRVTAVAA</sequence>
<evidence type="ECO:0000313" key="2">
    <source>
        <dbReference type="EMBL" id="GHI69706.1"/>
    </source>
</evidence>
<dbReference type="PANTHER" id="PTHR39441:SF1">
    <property type="entry name" value="DUF2252 DOMAIN-CONTAINING PROTEIN"/>
    <property type="match status" value="1"/>
</dbReference>
<reference evidence="3" key="1">
    <citation type="submission" date="2023-07" db="EMBL/GenBank/DDBJ databases">
        <title>Whole genome shotgun sequence of Streptomyces nojiriensis NBRC 13794.</title>
        <authorList>
            <person name="Komaki H."/>
            <person name="Tamura T."/>
        </authorList>
    </citation>
    <scope>NUCLEOTIDE SEQUENCE [LARGE SCALE GENOMIC DNA]</scope>
    <source>
        <strain evidence="3">NBRC 13794</strain>
    </source>
</reference>
<dbReference type="Proteomes" id="UP000613974">
    <property type="component" value="Unassembled WGS sequence"/>
</dbReference>
<evidence type="ECO:0008006" key="4">
    <source>
        <dbReference type="Google" id="ProtNLM"/>
    </source>
</evidence>
<name>A0ABQ3SNK7_9ACTN</name>
<evidence type="ECO:0000313" key="3">
    <source>
        <dbReference type="Proteomes" id="UP000613974"/>
    </source>
</evidence>
<keyword evidence="3" id="KW-1185">Reference proteome</keyword>
<dbReference type="PANTHER" id="PTHR39441">
    <property type="entry name" value="DUF2252 DOMAIN-CONTAINING PROTEIN"/>
    <property type="match status" value="1"/>
</dbReference>
<dbReference type="InterPro" id="IPR018721">
    <property type="entry name" value="DUF2252"/>
</dbReference>
<feature type="compositionally biased region" description="Low complexity" evidence="1">
    <location>
        <begin position="29"/>
        <end position="39"/>
    </location>
</feature>
<gene>
    <name evidence="2" type="ORF">Snoj_36240</name>
</gene>
<accession>A0ABQ3SNK7</accession>
<protein>
    <recommendedName>
        <fullName evidence="4">DUF2252 domain-containing protein</fullName>
    </recommendedName>
</protein>
<dbReference type="EMBL" id="BNEC01000005">
    <property type="protein sequence ID" value="GHI69706.1"/>
    <property type="molecule type" value="Genomic_DNA"/>
</dbReference>
<organism evidence="2 3">
    <name type="scientific">Streptomyces nojiriensis</name>
    <dbReference type="NCBI Taxonomy" id="66374"/>
    <lineage>
        <taxon>Bacteria</taxon>
        <taxon>Bacillati</taxon>
        <taxon>Actinomycetota</taxon>
        <taxon>Actinomycetes</taxon>
        <taxon>Kitasatosporales</taxon>
        <taxon>Streptomycetaceae</taxon>
        <taxon>Streptomyces</taxon>
    </lineage>
</organism>
<feature type="region of interest" description="Disordered" evidence="1">
    <location>
        <begin position="1"/>
        <end position="52"/>
    </location>
</feature>
<evidence type="ECO:0000256" key="1">
    <source>
        <dbReference type="SAM" id="MobiDB-lite"/>
    </source>
</evidence>
<feature type="compositionally biased region" description="Basic and acidic residues" evidence="1">
    <location>
        <begin position="41"/>
        <end position="52"/>
    </location>
</feature>
<comment type="caution">
    <text evidence="2">The sequence shown here is derived from an EMBL/GenBank/DDBJ whole genome shotgun (WGS) entry which is preliminary data.</text>
</comment>
<feature type="compositionally biased region" description="Low complexity" evidence="1">
    <location>
        <begin position="8"/>
        <end position="19"/>
    </location>
</feature>
<dbReference type="Pfam" id="PF10009">
    <property type="entry name" value="DUF2252"/>
    <property type="match status" value="1"/>
</dbReference>
<proteinExistence type="predicted"/>